<proteinExistence type="predicted"/>
<dbReference type="CDD" id="cd01081">
    <property type="entry name" value="Aldose_epim"/>
    <property type="match status" value="1"/>
</dbReference>
<dbReference type="InterPro" id="IPR011013">
    <property type="entry name" value="Gal_mutarotase_sf_dom"/>
</dbReference>
<dbReference type="SUPFAM" id="SSF74650">
    <property type="entry name" value="Galactose mutarotase-like"/>
    <property type="match status" value="1"/>
</dbReference>
<protein>
    <recommendedName>
        <fullName evidence="3">Galactose mutarotase-like enzyme</fullName>
    </recommendedName>
</protein>
<sequence length="348" mass="37335">MAEWVDLPRGWRGLALRTPEVEVVLLPEKGCDLYSWTDRESGVDVLFKTPWGLPPRGPAALPPGSESAWLERYPGGWQVLCPNGGAETDAPGTRWGFHGEACLVPWDLVGHGPGFAELTVRLHHAPLRLRRRVSLEGRLLTVEESVTNTSPDEVELMWSHHPAFGAPLVGPETVITTGASTVVADDEAPGTVLAPGSRHTWPVASTADGQEVDLSRIPDGPTAQLAYLTDFADDAGWFAITNPSLGLGVGMRWPTEVLGHAWLWQELGATPGYPWWREAYVCAVEPATTFPGQGVAKARSKGASLLRLGGGESRDVVLEAVLFRTTAGVRGIGPRGQVETGLPEGAEQ</sequence>
<gene>
    <name evidence="1" type="ORF">BLA60_02875</name>
</gene>
<dbReference type="AlphaFoldDB" id="A0A7Z0WUC7"/>
<dbReference type="RefSeq" id="WP_075131068.1">
    <property type="nucleotide sequence ID" value="NZ_MSIF01000001.1"/>
</dbReference>
<dbReference type="InterPro" id="IPR027839">
    <property type="entry name" value="DUF4432"/>
</dbReference>
<dbReference type="EMBL" id="MSIF01000001">
    <property type="protein sequence ID" value="OLF14121.1"/>
    <property type="molecule type" value="Genomic_DNA"/>
</dbReference>
<dbReference type="Pfam" id="PF14486">
    <property type="entry name" value="DUF4432"/>
    <property type="match status" value="1"/>
</dbReference>
<keyword evidence="2" id="KW-1185">Reference proteome</keyword>
<dbReference type="InterPro" id="IPR014718">
    <property type="entry name" value="GH-type_carb-bd"/>
</dbReference>
<dbReference type="GO" id="GO:0005975">
    <property type="term" value="P:carbohydrate metabolic process"/>
    <property type="evidence" value="ECO:0007669"/>
    <property type="project" value="InterPro"/>
</dbReference>
<reference evidence="1 2" key="1">
    <citation type="submission" date="2016-12" db="EMBL/GenBank/DDBJ databases">
        <title>The draft genome sequence of Actinophytocola xinjiangensis.</title>
        <authorList>
            <person name="Wang W."/>
            <person name="Yuan L."/>
        </authorList>
    </citation>
    <scope>NUCLEOTIDE SEQUENCE [LARGE SCALE GENOMIC DNA]</scope>
    <source>
        <strain evidence="1 2">CGMCC 4.4663</strain>
    </source>
</reference>
<evidence type="ECO:0000313" key="2">
    <source>
        <dbReference type="Proteomes" id="UP000185696"/>
    </source>
</evidence>
<name>A0A7Z0WUC7_9PSEU</name>
<organism evidence="1 2">
    <name type="scientific">Actinophytocola xinjiangensis</name>
    <dbReference type="NCBI Taxonomy" id="485602"/>
    <lineage>
        <taxon>Bacteria</taxon>
        <taxon>Bacillati</taxon>
        <taxon>Actinomycetota</taxon>
        <taxon>Actinomycetes</taxon>
        <taxon>Pseudonocardiales</taxon>
        <taxon>Pseudonocardiaceae</taxon>
    </lineage>
</organism>
<dbReference type="GO" id="GO:0030246">
    <property type="term" value="F:carbohydrate binding"/>
    <property type="evidence" value="ECO:0007669"/>
    <property type="project" value="InterPro"/>
</dbReference>
<dbReference type="Proteomes" id="UP000185696">
    <property type="component" value="Unassembled WGS sequence"/>
</dbReference>
<dbReference type="Gene3D" id="2.70.98.10">
    <property type="match status" value="1"/>
</dbReference>
<comment type="caution">
    <text evidence="1">The sequence shown here is derived from an EMBL/GenBank/DDBJ whole genome shotgun (WGS) entry which is preliminary data.</text>
</comment>
<accession>A0A7Z0WUC7</accession>
<evidence type="ECO:0000313" key="1">
    <source>
        <dbReference type="EMBL" id="OLF14121.1"/>
    </source>
</evidence>
<dbReference type="GO" id="GO:0003824">
    <property type="term" value="F:catalytic activity"/>
    <property type="evidence" value="ECO:0007669"/>
    <property type="project" value="InterPro"/>
</dbReference>
<evidence type="ECO:0008006" key="3">
    <source>
        <dbReference type="Google" id="ProtNLM"/>
    </source>
</evidence>